<feature type="transmembrane region" description="Helical" evidence="3">
    <location>
        <begin position="441"/>
        <end position="463"/>
    </location>
</feature>
<keyword evidence="3" id="KW-0812">Transmembrane</keyword>
<evidence type="ECO:0000256" key="2">
    <source>
        <dbReference type="SAM" id="MobiDB-lite"/>
    </source>
</evidence>
<dbReference type="PANTHER" id="PTHR37813">
    <property type="entry name" value="FELS-2 PROPHAGE PROTEIN"/>
    <property type="match status" value="1"/>
</dbReference>
<dbReference type="PANTHER" id="PTHR37813:SF1">
    <property type="entry name" value="FELS-2 PROPHAGE PROTEIN"/>
    <property type="match status" value="1"/>
</dbReference>
<feature type="region of interest" description="Disordered" evidence="2">
    <location>
        <begin position="31"/>
        <end position="90"/>
    </location>
</feature>
<reference evidence="5 6" key="1">
    <citation type="submission" date="2016-09" db="EMBL/GenBank/DDBJ databases">
        <authorList>
            <person name="Capua I."/>
            <person name="De Benedictis P."/>
            <person name="Joannis T."/>
            <person name="Lombin L.H."/>
            <person name="Cattoli G."/>
        </authorList>
    </citation>
    <scope>NUCLEOTIDE SEQUENCE [LARGE SCALE GENOMIC DNA]</scope>
    <source>
        <strain evidence="5 6">NIO-1002</strain>
    </source>
</reference>
<evidence type="ECO:0000256" key="3">
    <source>
        <dbReference type="SAM" id="Phobius"/>
    </source>
</evidence>
<organism evidence="5 6">
    <name type="scientific">Microbacterium enclense</name>
    <dbReference type="NCBI Taxonomy" id="993073"/>
    <lineage>
        <taxon>Bacteria</taxon>
        <taxon>Bacillati</taxon>
        <taxon>Actinomycetota</taxon>
        <taxon>Actinomycetes</taxon>
        <taxon>Micrococcales</taxon>
        <taxon>Microbacteriaceae</taxon>
        <taxon>Microbacterium</taxon>
    </lineage>
</organism>
<evidence type="ECO:0000256" key="1">
    <source>
        <dbReference type="ARBA" id="ARBA00022612"/>
    </source>
</evidence>
<dbReference type="Pfam" id="PF10145">
    <property type="entry name" value="PhageMin_Tail"/>
    <property type="match status" value="1"/>
</dbReference>
<dbReference type="Proteomes" id="UP000183203">
    <property type="component" value="Unassembled WGS sequence"/>
</dbReference>
<name>A0A1G6NUF0_9MICO</name>
<feature type="domain" description="Phage tail tape measure protein" evidence="4">
    <location>
        <begin position="151"/>
        <end position="350"/>
    </location>
</feature>
<dbReference type="AlphaFoldDB" id="A0A1G6NUF0"/>
<dbReference type="RefSeq" id="WP_058232989.1">
    <property type="nucleotide sequence ID" value="NZ_FMYG01000006.1"/>
</dbReference>
<feature type="transmembrane region" description="Helical" evidence="3">
    <location>
        <begin position="484"/>
        <end position="507"/>
    </location>
</feature>
<feature type="compositionally biased region" description="Basic and acidic residues" evidence="2">
    <location>
        <begin position="42"/>
        <end position="70"/>
    </location>
</feature>
<protein>
    <submittedName>
        <fullName evidence="5">Phage tail tape measure protein, TP901 family, core region</fullName>
    </submittedName>
</protein>
<proteinExistence type="predicted"/>
<keyword evidence="3" id="KW-1133">Transmembrane helix</keyword>
<evidence type="ECO:0000313" key="6">
    <source>
        <dbReference type="Proteomes" id="UP000183203"/>
    </source>
</evidence>
<keyword evidence="3" id="KW-0472">Membrane</keyword>
<dbReference type="STRING" id="993073.AS029_12890"/>
<keyword evidence="1" id="KW-1188">Viral release from host cell</keyword>
<evidence type="ECO:0000313" key="5">
    <source>
        <dbReference type="EMBL" id="SDC71552.1"/>
    </source>
</evidence>
<evidence type="ECO:0000259" key="4">
    <source>
        <dbReference type="Pfam" id="PF10145"/>
    </source>
</evidence>
<dbReference type="NCBIfam" id="TIGR01760">
    <property type="entry name" value="tape_meas_TP901"/>
    <property type="match status" value="1"/>
</dbReference>
<sequence>MFDAGALIFKIQTAGAQTFRSDMASADQAIEKVGRTSSEATPKVERTGDAVDRTGKKAKDAKAPLDEQAKSTKGVGDESETAAKKQQKQAQSTEEQISAARELSKVLLVAGAATAAVVALSVAKYTEFDEAMAQTRAATMATAAEQKQLGEAALEAGADTAYSASEAAAAEEELAKAGQSVSDIVGGSLNGALALAAAGQLQVARSAEIMATTLTQFRLPASEAAHVSDVLAAGAGKAQGSVDDLALALSYVGPLAGSVGLSLDETAGTIAYFATQGIIGEKAGTSLRGVLASLQAPSMAAEKEMAKYNITAFDAQGNMLSLAGIADQLRNNLGGLTEQERLAALGRIFGNESLNAATLLYEGGSAKINEWTDAVDDSGYAAEQAAMRQDNLAGDIEKLGGAFDTALIRTGSGANEILRQMVQIATQLVDSYGEMPAPVQATALVVGVAAAAMLLFAGGAVQVRARLIELQAEFAKTNASMRTTALVGAGAALALTGIVTVIALVVARQAEMNAGAAEFADSLDEVTGAATENTRAMIAKKLADAGVFEQAKKVGLSQKELTDALYEGGAAADDVIKRFKDASFATGGFDIGLQDASRAVDDMNTQLIDSKTRHDDLKAATEGSTDATGAGTEVTKSAAAAYVEAADGADTLEGELQQLIDTINEANGVGQDAVSANIDYQDALAKVDETIQKAREGQEGYSLSLDQGTQAGRDNLGMLNDLAASSQDAADKQFALDGNTQNYRSSLEAGRQALIQRAQDLGYNADEAQALADQIYRIPSETEWKIIADTAFAQQQVDSYISRNTGREIIVKIAGVPVAQGLGGSGGITQADGGKVEFYANGGRRGENHVAQFARAGTYRVWAEDETGGEWYLPNSPAKRDRSLVIAKQMLSEWGFDMVPKGAAPAITGGGGPSSDLTGLDITGTLHIGGDGLVRIVDGRIAEARYQSATTLSGGSSSR</sequence>
<accession>A0A1G6NUF0</accession>
<dbReference type="EMBL" id="FMYG01000006">
    <property type="protein sequence ID" value="SDC71552.1"/>
    <property type="molecule type" value="Genomic_DNA"/>
</dbReference>
<gene>
    <name evidence="5" type="ORF">SAMN05216418_2858</name>
</gene>
<dbReference type="OrthoDB" id="2183194at2"/>
<dbReference type="InterPro" id="IPR010090">
    <property type="entry name" value="Phage_tape_meas"/>
</dbReference>